<evidence type="ECO:0000256" key="1">
    <source>
        <dbReference type="SAM" id="Phobius"/>
    </source>
</evidence>
<dbReference type="KEGG" id="cchl:FPL14_00800"/>
<gene>
    <name evidence="2" type="ORF">FPL14_00800</name>
</gene>
<dbReference type="Pfam" id="PF11303">
    <property type="entry name" value="DUF3105"/>
    <property type="match status" value="1"/>
</dbReference>
<dbReference type="AlphaFoldDB" id="A0A7G5BSH0"/>
<dbReference type="RefSeq" id="WP_182301235.1">
    <property type="nucleotide sequence ID" value="NZ_CP041969.1"/>
</dbReference>
<reference evidence="2 3" key="1">
    <citation type="submission" date="2019-07" db="EMBL/GenBank/DDBJ databases">
        <authorList>
            <person name="Kim J.K."/>
            <person name="Cheong H.-M."/>
            <person name="Choi Y."/>
            <person name="Hwang K.J."/>
            <person name="Lee S."/>
            <person name="Choi C."/>
        </authorList>
    </citation>
    <scope>NUCLEOTIDE SEQUENCE [LARGE SCALE GENOMIC DNA]</scope>
    <source>
        <strain evidence="2 3">KS 22</strain>
    </source>
</reference>
<keyword evidence="1" id="KW-0472">Membrane</keyword>
<name>A0A7G5BSH0_9BACL</name>
<feature type="transmembrane region" description="Helical" evidence="1">
    <location>
        <begin position="49"/>
        <end position="68"/>
    </location>
</feature>
<protein>
    <submittedName>
        <fullName evidence="2">DUF3105 domain-containing protein</fullName>
    </submittedName>
</protein>
<dbReference type="Proteomes" id="UP000515679">
    <property type="component" value="Chromosome"/>
</dbReference>
<evidence type="ECO:0000313" key="3">
    <source>
        <dbReference type="Proteomes" id="UP000515679"/>
    </source>
</evidence>
<feature type="transmembrane region" description="Helical" evidence="1">
    <location>
        <begin position="6"/>
        <end position="24"/>
    </location>
</feature>
<organism evidence="2 3">
    <name type="scientific">Cohnella cholangitidis</name>
    <dbReference type="NCBI Taxonomy" id="2598458"/>
    <lineage>
        <taxon>Bacteria</taxon>
        <taxon>Bacillati</taxon>
        <taxon>Bacillota</taxon>
        <taxon>Bacilli</taxon>
        <taxon>Bacillales</taxon>
        <taxon>Paenibacillaceae</taxon>
        <taxon>Cohnella</taxon>
    </lineage>
</organism>
<keyword evidence="3" id="KW-1185">Reference proteome</keyword>
<evidence type="ECO:0000313" key="2">
    <source>
        <dbReference type="EMBL" id="QMV39904.1"/>
    </source>
</evidence>
<dbReference type="InterPro" id="IPR021454">
    <property type="entry name" value="DUF3105"/>
</dbReference>
<keyword evidence="1" id="KW-1133">Transmembrane helix</keyword>
<sequence>MIVGIVGAILLCGALVGYGVVSKWNKQNTSQLKKGQKAEIKQKVKKMRVAAHSMLGVAIVLVLISLLLNAAGKYDLETLNYKARIEVRNDRDYGAGHTEMPVQYEMKFPTSGTHSPHDLKFGFYEDKPSMEELVHNLEHGDILIYYRPDASSAIKDAVEYLSHFTKAGAGVLAVPSADIPEGKEIILNAWTKTLELATYDEQQAGTFIYEYINEGPEKIPANVRRGGGTM</sequence>
<keyword evidence="1" id="KW-0812">Transmembrane</keyword>
<dbReference type="EMBL" id="CP041969">
    <property type="protein sequence ID" value="QMV39904.1"/>
    <property type="molecule type" value="Genomic_DNA"/>
</dbReference>
<proteinExistence type="predicted"/>
<accession>A0A7G5BSH0</accession>